<keyword evidence="3" id="KW-1185">Reference proteome</keyword>
<proteinExistence type="predicted"/>
<feature type="domain" description="Beta-lactamase-related" evidence="1">
    <location>
        <begin position="32"/>
        <end position="372"/>
    </location>
</feature>
<evidence type="ECO:0000259" key="1">
    <source>
        <dbReference type="Pfam" id="PF00144"/>
    </source>
</evidence>
<dbReference type="SUPFAM" id="SSF56601">
    <property type="entry name" value="beta-lactamase/transpeptidase-like"/>
    <property type="match status" value="1"/>
</dbReference>
<evidence type="ECO:0000313" key="2">
    <source>
        <dbReference type="EMBL" id="MBM7417420.1"/>
    </source>
</evidence>
<reference evidence="2 3" key="1">
    <citation type="submission" date="2021-01" db="EMBL/GenBank/DDBJ databases">
        <title>Genomics of switchgrass bacterial isolates.</title>
        <authorList>
            <person name="Shade A."/>
        </authorList>
    </citation>
    <scope>NUCLEOTIDE SEQUENCE [LARGE SCALE GENOMIC DNA]</scope>
    <source>
        <strain evidence="2 3">PvP111</strain>
    </source>
</reference>
<dbReference type="RefSeq" id="WP_204870081.1">
    <property type="nucleotide sequence ID" value="NZ_JAFBBK010000001.1"/>
</dbReference>
<dbReference type="PANTHER" id="PTHR43283:SF3">
    <property type="entry name" value="BETA-LACTAMASE FAMILY PROTEIN (AFU_ORTHOLOGUE AFUA_5G07500)"/>
    <property type="match status" value="1"/>
</dbReference>
<name>A0ABS2KZP9_9NOCA</name>
<dbReference type="EMBL" id="JAFBBK010000001">
    <property type="protein sequence ID" value="MBM7417420.1"/>
    <property type="molecule type" value="Genomic_DNA"/>
</dbReference>
<accession>A0ABS2KZP9</accession>
<evidence type="ECO:0000313" key="3">
    <source>
        <dbReference type="Proteomes" id="UP000703038"/>
    </source>
</evidence>
<dbReference type="Pfam" id="PF00144">
    <property type="entry name" value="Beta-lactamase"/>
    <property type="match status" value="1"/>
</dbReference>
<dbReference type="Gene3D" id="3.40.710.10">
    <property type="entry name" value="DD-peptidase/beta-lactamase superfamily"/>
    <property type="match status" value="1"/>
</dbReference>
<sequence length="392" mass="42406">MTRSLTRSTSLDRRALDRITERMASDVADDLYDGGVVLVARGGEIGLHEAIGYSDRATGRAAAPDDVFWIFSTTKQFTNVLVLKAFEHGLLSPITKVVDIVPEFRGPDRFRVGAKDRVSVADLMTHRAGTSPTPWPLPPMDCADLSRTISAIGEMDLVAPPGERVSYSPCLAHALLGEIVVRTLGRGRSFTQTLHDELLDPLGMADTRMGAPAAWTDRLVPVVAKFPPGQFFSPQDIVDTAAAAHEGAELPWVGCVSTVSDLFRFAEMLRRGGELDGERILSPASIAMATTVQTGDLVNERYSRIVAEKHWQPWLASIGLGFMMRGAGLRQTFFGTMSSPGTFGGYGAGSSQFFVDPERDLTFVCLTAGVLGEAENLHRFQTLSDMTVAAAN</sequence>
<dbReference type="PANTHER" id="PTHR43283">
    <property type="entry name" value="BETA-LACTAMASE-RELATED"/>
    <property type="match status" value="1"/>
</dbReference>
<organism evidence="2 3">
    <name type="scientific">Rhodococcoides corynebacterioides</name>
    <dbReference type="NCBI Taxonomy" id="53972"/>
    <lineage>
        <taxon>Bacteria</taxon>
        <taxon>Bacillati</taxon>
        <taxon>Actinomycetota</taxon>
        <taxon>Actinomycetes</taxon>
        <taxon>Mycobacteriales</taxon>
        <taxon>Nocardiaceae</taxon>
        <taxon>Rhodococcoides</taxon>
    </lineage>
</organism>
<protein>
    <submittedName>
        <fullName evidence="2">CubicO group peptidase (Beta-lactamase class C family)</fullName>
    </submittedName>
</protein>
<dbReference type="InterPro" id="IPR001466">
    <property type="entry name" value="Beta-lactam-related"/>
</dbReference>
<gene>
    <name evidence="2" type="ORF">JOE42_004153</name>
</gene>
<dbReference type="InterPro" id="IPR050789">
    <property type="entry name" value="Diverse_Enzym_Activities"/>
</dbReference>
<dbReference type="Proteomes" id="UP000703038">
    <property type="component" value="Unassembled WGS sequence"/>
</dbReference>
<comment type="caution">
    <text evidence="2">The sequence shown here is derived from an EMBL/GenBank/DDBJ whole genome shotgun (WGS) entry which is preliminary data.</text>
</comment>
<dbReference type="InterPro" id="IPR012338">
    <property type="entry name" value="Beta-lactam/transpept-like"/>
</dbReference>